<name>A0A161M298_TRIIF</name>
<keyword evidence="1" id="KW-0548">Nucleotidyltransferase</keyword>
<evidence type="ECO:0000313" key="1">
    <source>
        <dbReference type="EMBL" id="JAR96583.1"/>
    </source>
</evidence>
<reference evidence="1" key="1">
    <citation type="submission" date="2016-04" db="EMBL/GenBank/DDBJ databases">
        <authorList>
            <person name="Calderon-Fernandez G.M.Sr."/>
        </authorList>
    </citation>
    <scope>NUCLEOTIDE SEQUENCE</scope>
    <source>
        <strain evidence="1">Int1</strain>
        <tissue evidence="1">Integument</tissue>
    </source>
</reference>
<keyword evidence="1" id="KW-0808">Transferase</keyword>
<dbReference type="PANTHER" id="PTHR21301">
    <property type="entry name" value="REVERSE TRANSCRIPTASE"/>
    <property type="match status" value="1"/>
</dbReference>
<dbReference type="EMBL" id="GEMB01006768">
    <property type="protein sequence ID" value="JAR96583.1"/>
    <property type="molecule type" value="Transcribed_RNA"/>
</dbReference>
<proteinExistence type="predicted"/>
<reference evidence="1" key="2">
    <citation type="journal article" date="2017" name="J. Med. Entomol.">
        <title>Transcriptome Analysis of the Triatoma infestans (Hemiptera: Reduviidae) Integument.</title>
        <authorList>
            <person name="Calderon-Fernandez G.M."/>
            <person name="Moriconi D.E."/>
            <person name="Dulbecco A.B."/>
            <person name="Juarez M.P."/>
        </authorList>
    </citation>
    <scope>NUCLEOTIDE SEQUENCE</scope>
    <source>
        <strain evidence="1">Int1</strain>
        <tissue evidence="1">Integument</tissue>
    </source>
</reference>
<dbReference type="GO" id="GO:0003964">
    <property type="term" value="F:RNA-directed DNA polymerase activity"/>
    <property type="evidence" value="ECO:0007669"/>
    <property type="project" value="UniProtKB-KW"/>
</dbReference>
<dbReference type="AlphaFoldDB" id="A0A161M298"/>
<protein>
    <submittedName>
        <fullName evidence="1">Putative reverse transcriptase</fullName>
    </submittedName>
</protein>
<accession>A0A161M298</accession>
<sequence>MYEPSAPILNALPKIHHPNEPNIPIRPVINYTTAPAYKLTQHLAKVIKNKVKLNDTYNIRNTQHLIQLTENIGLTPNSCLLSFDITNLYTSIPITDTLDIMKQKLKREESTQFVHQLTNLVQTTTTQNYF</sequence>
<keyword evidence="1" id="KW-0695">RNA-directed DNA polymerase</keyword>
<organism evidence="1">
    <name type="scientific">Triatoma infestans</name>
    <name type="common">Assassin bug</name>
    <dbReference type="NCBI Taxonomy" id="30076"/>
    <lineage>
        <taxon>Eukaryota</taxon>
        <taxon>Metazoa</taxon>
        <taxon>Ecdysozoa</taxon>
        <taxon>Arthropoda</taxon>
        <taxon>Hexapoda</taxon>
        <taxon>Insecta</taxon>
        <taxon>Pterygota</taxon>
        <taxon>Neoptera</taxon>
        <taxon>Paraneoptera</taxon>
        <taxon>Hemiptera</taxon>
        <taxon>Heteroptera</taxon>
        <taxon>Panheteroptera</taxon>
        <taxon>Cimicomorpha</taxon>
        <taxon>Reduviidae</taxon>
        <taxon>Triatominae</taxon>
        <taxon>Triatoma</taxon>
    </lineage>
</organism>
<dbReference type="PANTHER" id="PTHR21301:SF10">
    <property type="entry name" value="REVERSE TRANSCRIPTASE DOMAIN-CONTAINING PROTEIN"/>
    <property type="match status" value="1"/>
</dbReference>